<feature type="transmembrane region" description="Helical" evidence="5">
    <location>
        <begin position="22"/>
        <end position="47"/>
    </location>
</feature>
<evidence type="ECO:0000313" key="7">
    <source>
        <dbReference type="EMBL" id="MBZ5736684.1"/>
    </source>
</evidence>
<dbReference type="InterPro" id="IPR011701">
    <property type="entry name" value="MFS"/>
</dbReference>
<accession>A0ABS7U6V5</accession>
<evidence type="ECO:0000256" key="3">
    <source>
        <dbReference type="ARBA" id="ARBA00022989"/>
    </source>
</evidence>
<evidence type="ECO:0000313" key="8">
    <source>
        <dbReference type="Proteomes" id="UP000780875"/>
    </source>
</evidence>
<dbReference type="PANTHER" id="PTHR42718">
    <property type="entry name" value="MAJOR FACILITATOR SUPERFAMILY MULTIDRUG TRANSPORTER MFSC"/>
    <property type="match status" value="1"/>
</dbReference>
<organism evidence="7 8">
    <name type="scientific">Nocardioides mangrovi</name>
    <dbReference type="NCBI Taxonomy" id="2874580"/>
    <lineage>
        <taxon>Bacteria</taxon>
        <taxon>Bacillati</taxon>
        <taxon>Actinomycetota</taxon>
        <taxon>Actinomycetes</taxon>
        <taxon>Propionibacteriales</taxon>
        <taxon>Nocardioidaceae</taxon>
        <taxon>Nocardioides</taxon>
    </lineage>
</organism>
<dbReference type="EMBL" id="JAIQZJ010000001">
    <property type="protein sequence ID" value="MBZ5736684.1"/>
    <property type="molecule type" value="Genomic_DNA"/>
</dbReference>
<proteinExistence type="predicted"/>
<feature type="transmembrane region" description="Helical" evidence="5">
    <location>
        <begin position="311"/>
        <end position="329"/>
    </location>
</feature>
<feature type="transmembrane region" description="Helical" evidence="5">
    <location>
        <begin position="364"/>
        <end position="383"/>
    </location>
</feature>
<protein>
    <submittedName>
        <fullName evidence="7">MFS transporter</fullName>
    </submittedName>
</protein>
<keyword evidence="2 5" id="KW-0812">Transmembrane</keyword>
<feature type="transmembrane region" description="Helical" evidence="5">
    <location>
        <begin position="432"/>
        <end position="453"/>
    </location>
</feature>
<gene>
    <name evidence="7" type="ORF">K8U61_00820</name>
</gene>
<feature type="domain" description="Major facilitator superfamily (MFS) profile" evidence="6">
    <location>
        <begin position="22"/>
        <end position="455"/>
    </location>
</feature>
<feature type="transmembrane region" description="Helical" evidence="5">
    <location>
        <begin position="240"/>
        <end position="259"/>
    </location>
</feature>
<name>A0ABS7U6V5_9ACTN</name>
<feature type="transmembrane region" description="Helical" evidence="5">
    <location>
        <begin position="88"/>
        <end position="107"/>
    </location>
</feature>
<sequence length="468" mass="48525">MIRTSSPASTEAAQSTRFDRRLIAPMVLGSMLNPINSSIITVSLIPIGRAFDASPARTAWLVSALYVATAIGQPVVGRLVDVLGPRRLYLAGAVLVGVAGIIGLVAQDLGTLVAARVVLGVGTCAGYPSAMYLIRAEGRRTGQESPSGVLTVLAVSAQTIAVVGPTLGGLLIGVAGWRATFAVNIPIAIACLWLGARRLPEHDALEETRERGRFDLLGTLLFGVALVATMLFLMERRVDLWPLLVVAAGCLALFAYVELRHADPFVDLRLLRATPPLVATYARNMLSATVTYSFIYGFTQWLQESRDLSPAAAGLMSVPMFATAIAVSALTGRNPRIRAKLLVGSAVQLGVCAGLLLVGGATPLWALALLTLALGVPQGLVSLANQNAVYHQAPAARIASSAGLLRTSMYVGAVLAAAATGTFLHAGATTSGLHGLAGCAVVAAALALVLALADRSLGRVGTPTRQES</sequence>
<feature type="transmembrane region" description="Helical" evidence="5">
    <location>
        <begin position="146"/>
        <end position="164"/>
    </location>
</feature>
<evidence type="ECO:0000256" key="4">
    <source>
        <dbReference type="ARBA" id="ARBA00023136"/>
    </source>
</evidence>
<evidence type="ECO:0000256" key="1">
    <source>
        <dbReference type="ARBA" id="ARBA00004651"/>
    </source>
</evidence>
<feature type="transmembrane region" description="Helical" evidence="5">
    <location>
        <begin position="341"/>
        <end position="358"/>
    </location>
</feature>
<reference evidence="7 8" key="1">
    <citation type="submission" date="2021-09" db="EMBL/GenBank/DDBJ databases">
        <title>Whole genome sequence of Nocardioides sp. GBK3QG-3.</title>
        <authorList>
            <person name="Tuo L."/>
        </authorList>
    </citation>
    <scope>NUCLEOTIDE SEQUENCE [LARGE SCALE GENOMIC DNA]</scope>
    <source>
        <strain evidence="7 8">GBK3QG-3</strain>
    </source>
</reference>
<feature type="transmembrane region" description="Helical" evidence="5">
    <location>
        <begin position="170"/>
        <end position="195"/>
    </location>
</feature>
<comment type="caution">
    <text evidence="7">The sequence shown here is derived from an EMBL/GenBank/DDBJ whole genome shotgun (WGS) entry which is preliminary data.</text>
</comment>
<keyword evidence="4 5" id="KW-0472">Membrane</keyword>
<feature type="transmembrane region" description="Helical" evidence="5">
    <location>
        <begin position="59"/>
        <end position="76"/>
    </location>
</feature>
<evidence type="ECO:0000256" key="5">
    <source>
        <dbReference type="SAM" id="Phobius"/>
    </source>
</evidence>
<feature type="transmembrane region" description="Helical" evidence="5">
    <location>
        <begin position="113"/>
        <end position="134"/>
    </location>
</feature>
<dbReference type="Pfam" id="PF07690">
    <property type="entry name" value="MFS_1"/>
    <property type="match status" value="1"/>
</dbReference>
<dbReference type="PROSITE" id="PS50850">
    <property type="entry name" value="MFS"/>
    <property type="match status" value="1"/>
</dbReference>
<dbReference type="PANTHER" id="PTHR42718:SF49">
    <property type="entry name" value="EXPORT PROTEIN"/>
    <property type="match status" value="1"/>
</dbReference>
<dbReference type="InterPro" id="IPR020846">
    <property type="entry name" value="MFS_dom"/>
</dbReference>
<evidence type="ECO:0000259" key="6">
    <source>
        <dbReference type="PROSITE" id="PS50850"/>
    </source>
</evidence>
<dbReference type="InterPro" id="IPR036259">
    <property type="entry name" value="MFS_trans_sf"/>
</dbReference>
<feature type="transmembrane region" description="Helical" evidence="5">
    <location>
        <begin position="216"/>
        <end position="234"/>
    </location>
</feature>
<comment type="subcellular location">
    <subcellularLocation>
        <location evidence="1">Cell membrane</location>
        <topology evidence="1">Multi-pass membrane protein</topology>
    </subcellularLocation>
</comment>
<dbReference type="Proteomes" id="UP000780875">
    <property type="component" value="Unassembled WGS sequence"/>
</dbReference>
<dbReference type="RefSeq" id="WP_224121058.1">
    <property type="nucleotide sequence ID" value="NZ_JAIQZJ010000001.1"/>
</dbReference>
<feature type="transmembrane region" description="Helical" evidence="5">
    <location>
        <begin position="404"/>
        <end position="426"/>
    </location>
</feature>
<feature type="transmembrane region" description="Helical" evidence="5">
    <location>
        <begin position="280"/>
        <end position="299"/>
    </location>
</feature>
<dbReference type="SUPFAM" id="SSF103473">
    <property type="entry name" value="MFS general substrate transporter"/>
    <property type="match status" value="1"/>
</dbReference>
<keyword evidence="3 5" id="KW-1133">Transmembrane helix</keyword>
<dbReference type="Gene3D" id="1.20.1250.20">
    <property type="entry name" value="MFS general substrate transporter like domains"/>
    <property type="match status" value="1"/>
</dbReference>
<evidence type="ECO:0000256" key="2">
    <source>
        <dbReference type="ARBA" id="ARBA00022692"/>
    </source>
</evidence>
<keyword evidence="8" id="KW-1185">Reference proteome</keyword>
<dbReference type="Gene3D" id="1.20.1720.10">
    <property type="entry name" value="Multidrug resistance protein D"/>
    <property type="match status" value="1"/>
</dbReference>